<sequence>MNYTQNEKIKQVDEKTLVVGVDIAKETHYARTFDNRGIEYGKVIKFNSTREGFESFEKQIKEIAEIIGREKIIIGIELTGHYWYTLANYVNKKEMMLVQVNPYHVKRAKELECTK</sequence>
<dbReference type="Pfam" id="PF01548">
    <property type="entry name" value="DEDD_Tnp_IS110"/>
    <property type="match status" value="1"/>
</dbReference>
<evidence type="ECO:0000313" key="3">
    <source>
        <dbReference type="Proteomes" id="UP000516361"/>
    </source>
</evidence>
<feature type="domain" description="Transposase IS110-like N-terminal" evidence="1">
    <location>
        <begin position="19"/>
        <end position="111"/>
    </location>
</feature>
<keyword evidence="3" id="KW-1185">Reference proteome</keyword>
<dbReference type="AlphaFoldDB" id="A0A7G1G5B9"/>
<organism evidence="2 3">
    <name type="scientific">Tepiditoga spiralis</name>
    <dbReference type="NCBI Taxonomy" id="2108365"/>
    <lineage>
        <taxon>Bacteria</taxon>
        <taxon>Thermotogati</taxon>
        <taxon>Thermotogota</taxon>
        <taxon>Thermotogae</taxon>
        <taxon>Petrotogales</taxon>
        <taxon>Petrotogaceae</taxon>
        <taxon>Tepiditoga</taxon>
    </lineage>
</organism>
<dbReference type="GO" id="GO:0003677">
    <property type="term" value="F:DNA binding"/>
    <property type="evidence" value="ECO:0007669"/>
    <property type="project" value="InterPro"/>
</dbReference>
<dbReference type="InterPro" id="IPR002525">
    <property type="entry name" value="Transp_IS110-like_N"/>
</dbReference>
<dbReference type="InParanoid" id="A0A7G1G5B9"/>
<accession>A0A7G1G5B9</accession>
<name>A0A7G1G5B9_9BACT</name>
<evidence type="ECO:0000313" key="2">
    <source>
        <dbReference type="EMBL" id="BBE30224.1"/>
    </source>
</evidence>
<dbReference type="KEGG" id="ocy:OSSY52_03650"/>
<dbReference type="EMBL" id="AP018712">
    <property type="protein sequence ID" value="BBE30224.1"/>
    <property type="molecule type" value="Genomic_DNA"/>
</dbReference>
<dbReference type="GO" id="GO:0006313">
    <property type="term" value="P:DNA transposition"/>
    <property type="evidence" value="ECO:0007669"/>
    <property type="project" value="InterPro"/>
</dbReference>
<dbReference type="PANTHER" id="PTHR33055">
    <property type="entry name" value="TRANSPOSASE FOR INSERTION SEQUENCE ELEMENT IS1111A"/>
    <property type="match status" value="1"/>
</dbReference>
<gene>
    <name evidence="2" type="ORF">OSSY52_03650</name>
</gene>
<dbReference type="InterPro" id="IPR047650">
    <property type="entry name" value="Transpos_IS110"/>
</dbReference>
<protein>
    <recommendedName>
        <fullName evidence="1">Transposase IS110-like N-terminal domain-containing protein</fullName>
    </recommendedName>
</protein>
<dbReference type="GO" id="GO:0004803">
    <property type="term" value="F:transposase activity"/>
    <property type="evidence" value="ECO:0007669"/>
    <property type="project" value="InterPro"/>
</dbReference>
<proteinExistence type="predicted"/>
<reference evidence="2 3" key="1">
    <citation type="submission" date="2018-06" db="EMBL/GenBank/DDBJ databases">
        <title>Genome sequencing of Oceanotoga sp. sy52.</title>
        <authorList>
            <person name="Mori K."/>
        </authorList>
    </citation>
    <scope>NUCLEOTIDE SEQUENCE [LARGE SCALE GENOMIC DNA]</scope>
    <source>
        <strain evidence="3">sy52</strain>
    </source>
</reference>
<evidence type="ECO:0000259" key="1">
    <source>
        <dbReference type="Pfam" id="PF01548"/>
    </source>
</evidence>
<dbReference type="Proteomes" id="UP000516361">
    <property type="component" value="Chromosome"/>
</dbReference>